<comment type="caution">
    <text evidence="5">The sequence shown here is derived from an EMBL/GenBank/DDBJ whole genome shotgun (WGS) entry which is preliminary data.</text>
</comment>
<organism evidence="5 6">
    <name type="scientific">Brachybacterium tyrofermentans</name>
    <dbReference type="NCBI Taxonomy" id="47848"/>
    <lineage>
        <taxon>Bacteria</taxon>
        <taxon>Bacillati</taxon>
        <taxon>Actinomycetota</taxon>
        <taxon>Actinomycetes</taxon>
        <taxon>Micrococcales</taxon>
        <taxon>Dermabacteraceae</taxon>
        <taxon>Brachybacterium</taxon>
    </lineage>
</organism>
<dbReference type="InterPro" id="IPR010982">
    <property type="entry name" value="Lambda_DNA-bd_dom_sf"/>
</dbReference>
<dbReference type="PROSITE" id="PS00356">
    <property type="entry name" value="HTH_LACI_1"/>
    <property type="match status" value="1"/>
</dbReference>
<dbReference type="PROSITE" id="PS50932">
    <property type="entry name" value="HTH_LACI_2"/>
    <property type="match status" value="1"/>
</dbReference>
<reference evidence="6" key="1">
    <citation type="journal article" date="2019" name="Int. J. Syst. Evol. Microbiol.">
        <title>The Global Catalogue of Microorganisms (GCM) 10K type strain sequencing project: providing services to taxonomists for standard genome sequencing and annotation.</title>
        <authorList>
            <consortium name="The Broad Institute Genomics Platform"/>
            <consortium name="The Broad Institute Genome Sequencing Center for Infectious Disease"/>
            <person name="Wu L."/>
            <person name="Ma J."/>
        </authorList>
    </citation>
    <scope>NUCLEOTIDE SEQUENCE [LARGE SCALE GENOMIC DNA]</scope>
    <source>
        <strain evidence="6">CGMCC 1.16455</strain>
    </source>
</reference>
<dbReference type="Gene3D" id="1.10.260.40">
    <property type="entry name" value="lambda repressor-like DNA-binding domains"/>
    <property type="match status" value="1"/>
</dbReference>
<sequence>MTDQRDEGSMPERNPTLFDVAKAAGVSKSAASRALLRQSDVNGQTAERVREAARQLGYVPNGAARSLVERRSGIVGAHVRDVSSPFYGIVLSGMQAQAAADDVSVVSTSGSWDLDVDQESRLLKTLITLRADAIVVCSSTFPTPYLVPFLKRIPMVLCGWPEDDDRFSGCFIDEEDGAHQIADRIIDLGHRSVAIVRPPPSRSRSQARRMETIRQRLLTSHSVVREVDGGDRRVAMHDIVNLARERRVTVVMCPTNDTALEIIDVLRSSNLAVPEDVSVTGFDTVGPLGTPSLGISSFTVPAAEVGRRALAMALERIDNPDQPPQRLLLNGNLRIGSSAAAPPASGRRG</sequence>
<gene>
    <name evidence="5" type="ORF">ACFPK8_12910</name>
</gene>
<dbReference type="EMBL" id="JBHSLN010000061">
    <property type="protein sequence ID" value="MFC5298412.1"/>
    <property type="molecule type" value="Genomic_DNA"/>
</dbReference>
<dbReference type="Proteomes" id="UP001595937">
    <property type="component" value="Unassembled WGS sequence"/>
</dbReference>
<evidence type="ECO:0000256" key="3">
    <source>
        <dbReference type="ARBA" id="ARBA00023163"/>
    </source>
</evidence>
<proteinExistence type="predicted"/>
<dbReference type="PANTHER" id="PTHR30146:SF153">
    <property type="entry name" value="LACTOSE OPERON REPRESSOR"/>
    <property type="match status" value="1"/>
</dbReference>
<feature type="domain" description="HTH lacI-type" evidence="4">
    <location>
        <begin position="15"/>
        <end position="69"/>
    </location>
</feature>
<dbReference type="CDD" id="cd01392">
    <property type="entry name" value="HTH_LacI"/>
    <property type="match status" value="1"/>
</dbReference>
<evidence type="ECO:0000256" key="1">
    <source>
        <dbReference type="ARBA" id="ARBA00023015"/>
    </source>
</evidence>
<evidence type="ECO:0000313" key="5">
    <source>
        <dbReference type="EMBL" id="MFC5298412.1"/>
    </source>
</evidence>
<keyword evidence="6" id="KW-1185">Reference proteome</keyword>
<dbReference type="GO" id="GO:0003677">
    <property type="term" value="F:DNA binding"/>
    <property type="evidence" value="ECO:0007669"/>
    <property type="project" value="UniProtKB-KW"/>
</dbReference>
<protein>
    <submittedName>
        <fullName evidence="5">LacI family DNA-binding transcriptional regulator</fullName>
    </submittedName>
</protein>
<evidence type="ECO:0000259" key="4">
    <source>
        <dbReference type="PROSITE" id="PS50932"/>
    </source>
</evidence>
<dbReference type="InterPro" id="IPR046335">
    <property type="entry name" value="LacI/GalR-like_sensor"/>
</dbReference>
<dbReference type="InterPro" id="IPR028082">
    <property type="entry name" value="Peripla_BP_I"/>
</dbReference>
<dbReference type="RefSeq" id="WP_343921861.1">
    <property type="nucleotide sequence ID" value="NZ_BAAAIR010000002.1"/>
</dbReference>
<dbReference type="SUPFAM" id="SSF53822">
    <property type="entry name" value="Periplasmic binding protein-like I"/>
    <property type="match status" value="1"/>
</dbReference>
<dbReference type="SUPFAM" id="SSF47413">
    <property type="entry name" value="lambda repressor-like DNA-binding domains"/>
    <property type="match status" value="1"/>
</dbReference>
<dbReference type="GeneID" id="303295501"/>
<name>A0ABW0FG84_9MICO</name>
<keyword evidence="1" id="KW-0805">Transcription regulation</keyword>
<evidence type="ECO:0000256" key="2">
    <source>
        <dbReference type="ARBA" id="ARBA00023125"/>
    </source>
</evidence>
<keyword evidence="3" id="KW-0804">Transcription</keyword>
<keyword evidence="2 5" id="KW-0238">DNA-binding</keyword>
<dbReference type="PANTHER" id="PTHR30146">
    <property type="entry name" value="LACI-RELATED TRANSCRIPTIONAL REPRESSOR"/>
    <property type="match status" value="1"/>
</dbReference>
<dbReference type="InterPro" id="IPR000843">
    <property type="entry name" value="HTH_LacI"/>
</dbReference>
<dbReference type="Pfam" id="PF00356">
    <property type="entry name" value="LacI"/>
    <property type="match status" value="1"/>
</dbReference>
<dbReference type="SMART" id="SM00354">
    <property type="entry name" value="HTH_LACI"/>
    <property type="match status" value="1"/>
</dbReference>
<dbReference type="CDD" id="cd06267">
    <property type="entry name" value="PBP1_LacI_sugar_binding-like"/>
    <property type="match status" value="1"/>
</dbReference>
<dbReference type="Gene3D" id="3.40.50.2300">
    <property type="match status" value="2"/>
</dbReference>
<dbReference type="Pfam" id="PF13377">
    <property type="entry name" value="Peripla_BP_3"/>
    <property type="match status" value="1"/>
</dbReference>
<evidence type="ECO:0000313" key="6">
    <source>
        <dbReference type="Proteomes" id="UP001595937"/>
    </source>
</evidence>
<accession>A0ABW0FG84</accession>